<dbReference type="SMART" id="SM00342">
    <property type="entry name" value="HTH_ARAC"/>
    <property type="match status" value="1"/>
</dbReference>
<dbReference type="PROSITE" id="PS01124">
    <property type="entry name" value="HTH_ARAC_FAMILY_2"/>
    <property type="match status" value="1"/>
</dbReference>
<dbReference type="PANTHER" id="PTHR43280">
    <property type="entry name" value="ARAC-FAMILY TRANSCRIPTIONAL REGULATOR"/>
    <property type="match status" value="1"/>
</dbReference>
<evidence type="ECO:0000313" key="6">
    <source>
        <dbReference type="EMBL" id="MFC7152591.1"/>
    </source>
</evidence>
<feature type="domain" description="HTH araC/xylS-type" evidence="5">
    <location>
        <begin position="633"/>
        <end position="732"/>
    </location>
</feature>
<sequence>MRKNWLYRLLLSYLPVFVMVVCLFMFIGVVQLNNLSRQDAMKSSQAYARNLQNNIDMSLRTIEMMMIGTITKNTTLMSFAGMESSPEFIIDLSQLLQGMADTNALIDSIYVYRASDGVIVSNQTKLTLDQFADSAFVEENLSGQPSGWSDPRLFRTFENRDGSASVISIAKGIPLGSKGIALLVVNVSVNAIREYFASFGQSEVSYLSVTDRRGSEIYGQADQKLHANPVTLESSYSGLTYRSGLKTEFAGNLYRYVTSGWVLFGFLGLLLGIWWVVYISHKNYKPIETIMSRIQKYNQQYRNPIIREPSGDELSYIDYTLTNMIEATQDYVHRNQENQRYRRLRLLQELVEGVEPIQETEWIETLRELGVEVFSSASVSIVEIDKYSEFIRRYSHEDQRLFKYILTKVVEETVKADSYRVWQEWITNHRLAVIYFGIGEERLQAGNRIAAQSEEIREWLQNQLKLTVTVGIGMGVAEAQAISQSYDAATKALNYKSALGSNRVIGHWEIEDLSHDDLFVYLQYVRTIAQAFRVGSEGWQEQLKLLFDGLRSLLLPKEEIDGVLSYMNYYFHREMTELPPEYQELWNQEFRGRWDERLETLDELEAFYEERLSSCFYLMKSMREEKGNRVVVRRVREYIEAHFDDPDLSLSMLGEQFQMNTSSLSTLFKEEFGEKFVVYLCQVRMERAKELLRNSGLPVHEISGKVGYLHAMSFIRTFKKTVGVTPGDYRKAHQ</sequence>
<proteinExistence type="predicted"/>
<keyword evidence="2" id="KW-0238">DNA-binding</keyword>
<name>A0ABW2FHA2_9BACL</name>
<dbReference type="SUPFAM" id="SSF46689">
    <property type="entry name" value="Homeodomain-like"/>
    <property type="match status" value="1"/>
</dbReference>
<gene>
    <name evidence="6" type="ORF">ACFQMJ_28985</name>
</gene>
<keyword evidence="4" id="KW-0812">Transmembrane</keyword>
<dbReference type="InterPro" id="IPR020449">
    <property type="entry name" value="Tscrpt_reg_AraC-type_HTH"/>
</dbReference>
<evidence type="ECO:0000256" key="4">
    <source>
        <dbReference type="SAM" id="Phobius"/>
    </source>
</evidence>
<evidence type="ECO:0000256" key="3">
    <source>
        <dbReference type="ARBA" id="ARBA00023163"/>
    </source>
</evidence>
<dbReference type="InterPro" id="IPR018060">
    <property type="entry name" value="HTH_AraC"/>
</dbReference>
<keyword evidence="3" id="KW-0804">Transcription</keyword>
<evidence type="ECO:0000259" key="5">
    <source>
        <dbReference type="PROSITE" id="PS01124"/>
    </source>
</evidence>
<dbReference type="Proteomes" id="UP001596378">
    <property type="component" value="Unassembled WGS sequence"/>
</dbReference>
<organism evidence="6 7">
    <name type="scientific">Cohnella cellulosilytica</name>
    <dbReference type="NCBI Taxonomy" id="986710"/>
    <lineage>
        <taxon>Bacteria</taxon>
        <taxon>Bacillati</taxon>
        <taxon>Bacillota</taxon>
        <taxon>Bacilli</taxon>
        <taxon>Bacillales</taxon>
        <taxon>Paenibacillaceae</taxon>
        <taxon>Cohnella</taxon>
    </lineage>
</organism>
<keyword evidence="4" id="KW-1133">Transmembrane helix</keyword>
<feature type="transmembrane region" description="Helical" evidence="4">
    <location>
        <begin position="253"/>
        <end position="277"/>
    </location>
</feature>
<dbReference type="RefSeq" id="WP_378051656.1">
    <property type="nucleotide sequence ID" value="NZ_JBHMDN010000035.1"/>
</dbReference>
<dbReference type="PRINTS" id="PR00032">
    <property type="entry name" value="HTHARAC"/>
</dbReference>
<dbReference type="PANTHER" id="PTHR43280:SF2">
    <property type="entry name" value="HTH-TYPE TRANSCRIPTIONAL REGULATOR EXSA"/>
    <property type="match status" value="1"/>
</dbReference>
<keyword evidence="7" id="KW-1185">Reference proteome</keyword>
<accession>A0ABW2FHA2</accession>
<reference evidence="7" key="1">
    <citation type="journal article" date="2019" name="Int. J. Syst. Evol. Microbiol.">
        <title>The Global Catalogue of Microorganisms (GCM) 10K type strain sequencing project: providing services to taxonomists for standard genome sequencing and annotation.</title>
        <authorList>
            <consortium name="The Broad Institute Genomics Platform"/>
            <consortium name="The Broad Institute Genome Sequencing Center for Infectious Disease"/>
            <person name="Wu L."/>
            <person name="Ma J."/>
        </authorList>
    </citation>
    <scope>NUCLEOTIDE SEQUENCE [LARGE SCALE GENOMIC DNA]</scope>
    <source>
        <strain evidence="7">KCTC 12907</strain>
    </source>
</reference>
<evidence type="ECO:0000256" key="2">
    <source>
        <dbReference type="ARBA" id="ARBA00023125"/>
    </source>
</evidence>
<feature type="transmembrane region" description="Helical" evidence="4">
    <location>
        <begin position="12"/>
        <end position="32"/>
    </location>
</feature>
<dbReference type="InterPro" id="IPR009057">
    <property type="entry name" value="Homeodomain-like_sf"/>
</dbReference>
<protein>
    <submittedName>
        <fullName evidence="6">Helix-turn-helix domain-containing protein</fullName>
    </submittedName>
</protein>
<evidence type="ECO:0000256" key="1">
    <source>
        <dbReference type="ARBA" id="ARBA00023015"/>
    </source>
</evidence>
<dbReference type="Pfam" id="PF12833">
    <property type="entry name" value="HTH_18"/>
    <property type="match status" value="1"/>
</dbReference>
<evidence type="ECO:0000313" key="7">
    <source>
        <dbReference type="Proteomes" id="UP001596378"/>
    </source>
</evidence>
<keyword evidence="1" id="KW-0805">Transcription regulation</keyword>
<dbReference type="EMBL" id="JBHTAI010000024">
    <property type="protein sequence ID" value="MFC7152591.1"/>
    <property type="molecule type" value="Genomic_DNA"/>
</dbReference>
<dbReference type="Gene3D" id="1.10.10.60">
    <property type="entry name" value="Homeodomain-like"/>
    <property type="match status" value="2"/>
</dbReference>
<comment type="caution">
    <text evidence="6">The sequence shown here is derived from an EMBL/GenBank/DDBJ whole genome shotgun (WGS) entry which is preliminary data.</text>
</comment>
<keyword evidence="4" id="KW-0472">Membrane</keyword>